<keyword evidence="2" id="KW-1185">Reference proteome</keyword>
<reference evidence="1" key="1">
    <citation type="submission" date="2023-10" db="EMBL/GenBank/DDBJ databases">
        <authorList>
            <person name="Rodriguez Cubillos JULIANA M."/>
            <person name="De Vega J."/>
        </authorList>
    </citation>
    <scope>NUCLEOTIDE SEQUENCE</scope>
</reference>
<proteinExistence type="predicted"/>
<comment type="caution">
    <text evidence="1">The sequence shown here is derived from an EMBL/GenBank/DDBJ whole genome shotgun (WGS) entry which is preliminary data.</text>
</comment>
<evidence type="ECO:0000313" key="1">
    <source>
        <dbReference type="EMBL" id="CAJ2644201.1"/>
    </source>
</evidence>
<gene>
    <name evidence="1" type="ORF">MILVUS5_LOCUS13290</name>
</gene>
<sequence length="620" mass="69754">MWKDLNNLLLSNPGAWVILGDFNAILGSHEKRGGSAPCRISCEDFSTWTDSSSLSHIPTRGVAYTWTNGRLGSAHTEERLDRALANADTFLNWSSIAFCTLPRDHSDHYPLLLVLQNRNRNFPSSFKYFTMWADHPDCSRLVNEVWSNPVNGCPMYILAQKLKSLKAAFKSWNIHTFGNVKARVDYCMKEVEAIQQQISLEGYSDDLHNIEIGAQSNLQQALQFEESFWKQKSSINWFTYGDRNTAFFHRMAKIKYASKQMSIMRSGSIHSSRVAAISNILGFSPGQIPFTYLGVPLFQGKPKVHHLQPIADRIKCKLSSWKGSLLSIMGRVQLVKSIINSMLLYSFQVYPWPISLLKQLDIWIKNFVWSGDINNRKMVTVAWKTICTPFDEEGLGLRPLKLINKAAMLRLCWNCVSSDADWAQLVRARCIRNGHPIRYHISSSIWSGVKNHIASVKEHSFWLLGDGSRINFWTDKWLQDSSIADIIQIPPNVSHLLSSKVRFHNVIVPFHQSCSSISASVQMVGNMSKGIMSNCITDFQGLKEFNIVSHAGPAPKIQEVIWSFPPTGWIKANTDGAARGSPRHASAGGIFRDSSGGIKGCFSLYLGKEIVVLISLQILV</sequence>
<dbReference type="Proteomes" id="UP001177021">
    <property type="component" value="Unassembled WGS sequence"/>
</dbReference>
<evidence type="ECO:0000313" key="2">
    <source>
        <dbReference type="Proteomes" id="UP001177021"/>
    </source>
</evidence>
<name>A0ACB0JIR6_TRIPR</name>
<organism evidence="1 2">
    <name type="scientific">Trifolium pratense</name>
    <name type="common">Red clover</name>
    <dbReference type="NCBI Taxonomy" id="57577"/>
    <lineage>
        <taxon>Eukaryota</taxon>
        <taxon>Viridiplantae</taxon>
        <taxon>Streptophyta</taxon>
        <taxon>Embryophyta</taxon>
        <taxon>Tracheophyta</taxon>
        <taxon>Spermatophyta</taxon>
        <taxon>Magnoliopsida</taxon>
        <taxon>eudicotyledons</taxon>
        <taxon>Gunneridae</taxon>
        <taxon>Pentapetalae</taxon>
        <taxon>rosids</taxon>
        <taxon>fabids</taxon>
        <taxon>Fabales</taxon>
        <taxon>Fabaceae</taxon>
        <taxon>Papilionoideae</taxon>
        <taxon>50 kb inversion clade</taxon>
        <taxon>NPAAA clade</taxon>
        <taxon>Hologalegina</taxon>
        <taxon>IRL clade</taxon>
        <taxon>Trifolieae</taxon>
        <taxon>Trifolium</taxon>
    </lineage>
</organism>
<accession>A0ACB0JIR6</accession>
<dbReference type="EMBL" id="CASHSV030000034">
    <property type="protein sequence ID" value="CAJ2644201.1"/>
    <property type="molecule type" value="Genomic_DNA"/>
</dbReference>
<protein>
    <submittedName>
        <fullName evidence="1">Uncharacterized protein</fullName>
    </submittedName>
</protein>